<proteinExistence type="predicted"/>
<gene>
    <name evidence="1" type="ORF">MGMO_83c00130</name>
</gene>
<protein>
    <submittedName>
        <fullName evidence="1">Uncharacterized protein</fullName>
    </submittedName>
</protein>
<reference evidence="1 2" key="1">
    <citation type="journal article" date="2013" name="Genome Announc.">
        <title>Draft Genome Sequence of the Methanotrophic Gammaproteobacterium Methyloglobulus morosus DSM 22980 Strain KoM1.</title>
        <authorList>
            <person name="Poehlein A."/>
            <person name="Deutzmann J.S."/>
            <person name="Daniel R."/>
            <person name="Simeonova D.D."/>
        </authorList>
    </citation>
    <scope>NUCLEOTIDE SEQUENCE [LARGE SCALE GENOMIC DNA]</scope>
    <source>
        <strain evidence="1 2">KoM1</strain>
    </source>
</reference>
<dbReference type="RefSeq" id="WP_023495016.1">
    <property type="nucleotide sequence ID" value="NZ_AYLO01000080.1"/>
</dbReference>
<dbReference type="eggNOG" id="ENOG5033NHC">
    <property type="taxonomic scope" value="Bacteria"/>
</dbReference>
<comment type="caution">
    <text evidence="1">The sequence shown here is derived from an EMBL/GenBank/DDBJ whole genome shotgun (WGS) entry which is preliminary data.</text>
</comment>
<sequence>MTLPPLDNRGLLPEGIHEADRQEIENVFCVSLYRQKLFEELIRFFQTEIQVAGIEIFLAGSFFSDKAMPNDIEVTIPLNANKLIDPTIKHIIDLGNSQEHERLKKTYRVDFYITIELAGHNDFRQFFQYVGEKTANVKGLNSRDKRGIVKLIL</sequence>
<dbReference type="Pfam" id="PF22014">
    <property type="entry name" value="DUF6932"/>
    <property type="match status" value="1"/>
</dbReference>
<evidence type="ECO:0000313" key="2">
    <source>
        <dbReference type="Proteomes" id="UP000017842"/>
    </source>
</evidence>
<keyword evidence="2" id="KW-1185">Reference proteome</keyword>
<organism evidence="1 2">
    <name type="scientific">Methyloglobulus morosus KoM1</name>
    <dbReference type="NCBI Taxonomy" id="1116472"/>
    <lineage>
        <taxon>Bacteria</taxon>
        <taxon>Pseudomonadati</taxon>
        <taxon>Pseudomonadota</taxon>
        <taxon>Gammaproteobacteria</taxon>
        <taxon>Methylococcales</taxon>
        <taxon>Methylococcaceae</taxon>
        <taxon>Methyloglobulus</taxon>
    </lineage>
</organism>
<evidence type="ECO:0000313" key="1">
    <source>
        <dbReference type="EMBL" id="ESS71940.1"/>
    </source>
</evidence>
<accession>V5BF67</accession>
<dbReference type="OrthoDB" id="7842083at2"/>
<dbReference type="InterPro" id="IPR053860">
    <property type="entry name" value="DUF6932"/>
</dbReference>
<dbReference type="EMBL" id="AYLO01000080">
    <property type="protein sequence ID" value="ESS71940.1"/>
    <property type="molecule type" value="Genomic_DNA"/>
</dbReference>
<name>V5BF67_9GAMM</name>
<dbReference type="STRING" id="1116472.MGMO_83c00130"/>
<dbReference type="AlphaFoldDB" id="V5BF67"/>
<dbReference type="Proteomes" id="UP000017842">
    <property type="component" value="Unassembled WGS sequence"/>
</dbReference>